<evidence type="ECO:0000256" key="4">
    <source>
        <dbReference type="ARBA" id="ARBA00022630"/>
    </source>
</evidence>
<evidence type="ECO:0000256" key="9">
    <source>
        <dbReference type="ARBA" id="ARBA00023221"/>
    </source>
</evidence>
<comment type="cofactor">
    <cofactor evidence="1">
        <name>FAD</name>
        <dbReference type="ChEBI" id="CHEBI:57692"/>
    </cofactor>
</comment>
<dbReference type="EC" id="1.1.3.6" evidence="13"/>
<evidence type="ECO:0000256" key="3">
    <source>
        <dbReference type="ARBA" id="ARBA00022548"/>
    </source>
</evidence>
<name>A0ABT4V7V2_9PSEU</name>
<dbReference type="InterPro" id="IPR000172">
    <property type="entry name" value="GMC_OxRdtase_N"/>
</dbReference>
<proteinExistence type="inferred from homology"/>
<protein>
    <recommendedName>
        <fullName evidence="14">Cholesterol oxidase</fullName>
        <ecNumber evidence="13">1.1.3.6</ecNumber>
        <ecNumber evidence="11">5.3.3.1</ecNumber>
    </recommendedName>
    <alternativeName>
        <fullName evidence="15">Cholesterol isomerase</fullName>
    </alternativeName>
</protein>
<keyword evidence="20" id="KW-1185">Reference proteome</keyword>
<dbReference type="RefSeq" id="WP_270952367.1">
    <property type="nucleotide sequence ID" value="NZ_JAQGLA010000065.1"/>
</dbReference>
<dbReference type="PANTHER" id="PTHR47470">
    <property type="entry name" value="CHOLESTEROL OXIDASE"/>
    <property type="match status" value="1"/>
</dbReference>
<keyword evidence="4 16" id="KW-0285">Flavoprotein</keyword>
<evidence type="ECO:0000256" key="5">
    <source>
        <dbReference type="ARBA" id="ARBA00022827"/>
    </source>
</evidence>
<keyword evidence="8" id="KW-1207">Sterol metabolism</keyword>
<feature type="signal peptide" evidence="17">
    <location>
        <begin position="1"/>
        <end position="37"/>
    </location>
</feature>
<dbReference type="EMBL" id="JAQGLA010000065">
    <property type="protein sequence ID" value="MDA3629357.1"/>
    <property type="molecule type" value="Genomic_DNA"/>
</dbReference>
<dbReference type="SUPFAM" id="SSF51905">
    <property type="entry name" value="FAD/NAD(P)-binding domain"/>
    <property type="match status" value="1"/>
</dbReference>
<evidence type="ECO:0000256" key="7">
    <source>
        <dbReference type="ARBA" id="ARBA00023098"/>
    </source>
</evidence>
<evidence type="ECO:0000256" key="16">
    <source>
        <dbReference type="RuleBase" id="RU003968"/>
    </source>
</evidence>
<dbReference type="Pfam" id="PF22500">
    <property type="entry name" value="GMC_oxred_C_1st"/>
    <property type="match status" value="1"/>
</dbReference>
<evidence type="ECO:0000256" key="13">
    <source>
        <dbReference type="ARBA" id="ARBA00049723"/>
    </source>
</evidence>
<dbReference type="PROSITE" id="PS51318">
    <property type="entry name" value="TAT"/>
    <property type="match status" value="1"/>
</dbReference>
<dbReference type="InterPro" id="IPR006311">
    <property type="entry name" value="TAT_signal"/>
</dbReference>
<evidence type="ECO:0000256" key="11">
    <source>
        <dbReference type="ARBA" id="ARBA00038856"/>
    </source>
</evidence>
<keyword evidence="6" id="KW-0560">Oxidoreductase</keyword>
<feature type="chain" id="PRO_5045526886" description="Cholesterol oxidase" evidence="17">
    <location>
        <begin position="38"/>
        <end position="545"/>
    </location>
</feature>
<dbReference type="Proteomes" id="UP001210380">
    <property type="component" value="Unassembled WGS sequence"/>
</dbReference>
<evidence type="ECO:0000313" key="19">
    <source>
        <dbReference type="EMBL" id="MDA3629357.1"/>
    </source>
</evidence>
<dbReference type="InterPro" id="IPR052542">
    <property type="entry name" value="Cholesterol_Oxidase"/>
</dbReference>
<keyword evidence="9" id="KW-0753">Steroid metabolism</keyword>
<evidence type="ECO:0000313" key="20">
    <source>
        <dbReference type="Proteomes" id="UP001210380"/>
    </source>
</evidence>
<sequence length="545" mass="59129">MGSVTSPLSRRRFLGFAALNSAALLGLNTISTTTASAATRTGDAVPAVVIGTGYGAAVTALRLGEAGIPTVMLEMGRLWDTPGADGNVFCNMLRPDGRAMWLKDRTLAPLASFLWMDVINHDTERYPGVLDRVDHGDMSVYLGRGVGGGSLVNGAMAVVPKRNYFEEVLPAVDADEMYGKYFPRATAALGVNHVDPDWFETCDSYRYARLSRAHAHRAGLKTTFVPSVYDFDYLRREEAGEVPRSALACEVIYGNNHGKRSLDKTYLADALGTGNVTIRALHEARAIRRDDTGGYVLTVHRRDESGEIVERTEIAAQRVFLGAGSLGSTELLLRARDTGTLPELGAEIGQGWGPNGNVMLGRANHVWDTAGGTQSAMPALGIDAWEDPEHPVFAEIAPIPAGTELWVSLYLAITKNPERGHFSYDPATDSARLHWRTEQGQLSIQQAKALFDKINRANGTTYRTDLFGDTRPFENRFTYHPLGGLVLGRATDDYGRVRGCPGLYVTDGSLIPGSTGVNPFVTITALAERNIERILAEDWPTPASS</sequence>
<evidence type="ECO:0000256" key="6">
    <source>
        <dbReference type="ARBA" id="ARBA00023002"/>
    </source>
</evidence>
<dbReference type="PANTHER" id="PTHR47470:SF1">
    <property type="entry name" value="FAD-DEPENDENT OXIDOREDUCTASE 2 FAD BINDING DOMAIN-CONTAINING PROTEIN"/>
    <property type="match status" value="1"/>
</dbReference>
<evidence type="ECO:0000256" key="10">
    <source>
        <dbReference type="ARBA" id="ARBA00023235"/>
    </source>
</evidence>
<comment type="similarity">
    <text evidence="2 16">Belongs to the GMC oxidoreductase family.</text>
</comment>
<evidence type="ECO:0000256" key="12">
    <source>
        <dbReference type="ARBA" id="ARBA00049645"/>
    </source>
</evidence>
<gene>
    <name evidence="19" type="ORF">OU415_28280</name>
</gene>
<evidence type="ECO:0000256" key="17">
    <source>
        <dbReference type="SAM" id="SignalP"/>
    </source>
</evidence>
<keyword evidence="7" id="KW-0443">Lipid metabolism</keyword>
<comment type="caution">
    <text evidence="19">The sequence shown here is derived from an EMBL/GenBank/DDBJ whole genome shotgun (WGS) entry which is preliminary data.</text>
</comment>
<dbReference type="Pfam" id="PF00732">
    <property type="entry name" value="GMC_oxred_N"/>
    <property type="match status" value="1"/>
</dbReference>
<keyword evidence="5 16" id="KW-0274">FAD</keyword>
<dbReference type="InterPro" id="IPR007867">
    <property type="entry name" value="GMC_OxRtase_C"/>
</dbReference>
<accession>A0ABT4V7V2</accession>
<dbReference type="EC" id="5.3.3.1" evidence="11"/>
<dbReference type="Gene3D" id="3.50.50.60">
    <property type="entry name" value="FAD/NAD(P)-binding domain"/>
    <property type="match status" value="1"/>
</dbReference>
<keyword evidence="17" id="KW-0732">Signal</keyword>
<dbReference type="Pfam" id="PF05199">
    <property type="entry name" value="GMC_oxred_C"/>
    <property type="match status" value="1"/>
</dbReference>
<comment type="pathway">
    <text evidence="12">Steroid metabolism; cholesterol degradation.</text>
</comment>
<evidence type="ECO:0000256" key="1">
    <source>
        <dbReference type="ARBA" id="ARBA00001974"/>
    </source>
</evidence>
<evidence type="ECO:0000259" key="18">
    <source>
        <dbReference type="PROSITE" id="PS00623"/>
    </source>
</evidence>
<reference evidence="19 20" key="1">
    <citation type="submission" date="2022-11" db="EMBL/GenBank/DDBJ databases">
        <title>Draft genome sequence of Saccharopolyspora sp. WRP15-2 isolated from rhizosphere soils of wild rice in Thailand.</title>
        <authorList>
            <person name="Duangmal K."/>
            <person name="Kammanee S."/>
            <person name="Muangham S."/>
        </authorList>
    </citation>
    <scope>NUCLEOTIDE SEQUENCE [LARGE SCALE GENOMIC DNA]</scope>
    <source>
        <strain evidence="19 20">WRP15-2</strain>
    </source>
</reference>
<organism evidence="19 20">
    <name type="scientific">Saccharopolyspora oryzae</name>
    <dbReference type="NCBI Taxonomy" id="2997343"/>
    <lineage>
        <taxon>Bacteria</taxon>
        <taxon>Bacillati</taxon>
        <taxon>Actinomycetota</taxon>
        <taxon>Actinomycetes</taxon>
        <taxon>Pseudonocardiales</taxon>
        <taxon>Pseudonocardiaceae</taxon>
        <taxon>Saccharopolyspora</taxon>
    </lineage>
</organism>
<keyword evidence="10" id="KW-0413">Isomerase</keyword>
<dbReference type="PROSITE" id="PS00623">
    <property type="entry name" value="GMC_OXRED_1"/>
    <property type="match status" value="1"/>
</dbReference>
<evidence type="ECO:0000256" key="8">
    <source>
        <dbReference type="ARBA" id="ARBA00023166"/>
    </source>
</evidence>
<dbReference type="Gene3D" id="3.30.410.10">
    <property type="entry name" value="Cholesterol Oxidase, domain 2"/>
    <property type="match status" value="1"/>
</dbReference>
<feature type="domain" description="Glucose-methanol-choline oxidoreductase N-terminal" evidence="18">
    <location>
        <begin position="143"/>
        <end position="166"/>
    </location>
</feature>
<keyword evidence="3" id="KW-0153">Cholesterol metabolism</keyword>
<evidence type="ECO:0000256" key="2">
    <source>
        <dbReference type="ARBA" id="ARBA00010790"/>
    </source>
</evidence>
<dbReference type="InterPro" id="IPR036188">
    <property type="entry name" value="FAD/NAD-bd_sf"/>
</dbReference>
<dbReference type="SUPFAM" id="SSF54373">
    <property type="entry name" value="FAD-linked reductases, C-terminal domain"/>
    <property type="match status" value="1"/>
</dbReference>
<evidence type="ECO:0000256" key="15">
    <source>
        <dbReference type="ARBA" id="ARBA00049778"/>
    </source>
</evidence>
<evidence type="ECO:0000256" key="14">
    <source>
        <dbReference type="ARBA" id="ARBA00049744"/>
    </source>
</evidence>